<dbReference type="PANTHER" id="PTHR11042:SF91">
    <property type="entry name" value="EUKARYOTIC TRANSLATION INITIATION FACTOR 2-ALPHA KINASE"/>
    <property type="match status" value="1"/>
</dbReference>
<dbReference type="GO" id="GO:0005524">
    <property type="term" value="F:ATP binding"/>
    <property type="evidence" value="ECO:0007669"/>
    <property type="project" value="UniProtKB-KW"/>
</dbReference>
<reference evidence="6" key="2">
    <citation type="submission" date="2022-06" db="UniProtKB">
        <authorList>
            <consortium name="EnsemblMetazoa"/>
        </authorList>
    </citation>
    <scope>IDENTIFICATION</scope>
    <source>
        <strain evidence="6">PS312</strain>
    </source>
</reference>
<keyword evidence="3" id="KW-0418">Kinase</keyword>
<reference evidence="7" key="1">
    <citation type="journal article" date="2008" name="Nat. Genet.">
        <title>The Pristionchus pacificus genome provides a unique perspective on nematode lifestyle and parasitism.</title>
        <authorList>
            <person name="Dieterich C."/>
            <person name="Clifton S.W."/>
            <person name="Schuster L.N."/>
            <person name="Chinwalla A."/>
            <person name="Delehaunty K."/>
            <person name="Dinkelacker I."/>
            <person name="Fulton L."/>
            <person name="Fulton R."/>
            <person name="Godfrey J."/>
            <person name="Minx P."/>
            <person name="Mitreva M."/>
            <person name="Roeseler W."/>
            <person name="Tian H."/>
            <person name="Witte H."/>
            <person name="Yang S.P."/>
            <person name="Wilson R.K."/>
            <person name="Sommer R.J."/>
        </authorList>
    </citation>
    <scope>NUCLEOTIDE SEQUENCE [LARGE SCALE GENOMIC DNA]</scope>
    <source>
        <strain evidence="7">PS312</strain>
    </source>
</reference>
<dbReference type="GO" id="GO:0004672">
    <property type="term" value="F:protein kinase activity"/>
    <property type="evidence" value="ECO:0007669"/>
    <property type="project" value="InterPro"/>
</dbReference>
<dbReference type="PROSITE" id="PS50011">
    <property type="entry name" value="PROTEIN_KINASE_DOM"/>
    <property type="match status" value="1"/>
</dbReference>
<protein>
    <submittedName>
        <fullName evidence="6">Protein kinase domain-containing protein</fullName>
    </submittedName>
</protein>
<gene>
    <name evidence="6" type="primary">WBGene00280280</name>
</gene>
<dbReference type="SUPFAM" id="SSF56112">
    <property type="entry name" value="Protein kinase-like (PK-like)"/>
    <property type="match status" value="1"/>
</dbReference>
<evidence type="ECO:0000256" key="4">
    <source>
        <dbReference type="ARBA" id="ARBA00022840"/>
    </source>
</evidence>
<keyword evidence="1" id="KW-0808">Transferase</keyword>
<evidence type="ECO:0000313" key="6">
    <source>
        <dbReference type="EnsemblMetazoa" id="PPA41911.1"/>
    </source>
</evidence>
<organism evidence="6 7">
    <name type="scientific">Pristionchus pacificus</name>
    <name type="common">Parasitic nematode worm</name>
    <dbReference type="NCBI Taxonomy" id="54126"/>
    <lineage>
        <taxon>Eukaryota</taxon>
        <taxon>Metazoa</taxon>
        <taxon>Ecdysozoa</taxon>
        <taxon>Nematoda</taxon>
        <taxon>Chromadorea</taxon>
        <taxon>Rhabditida</taxon>
        <taxon>Rhabditina</taxon>
        <taxon>Diplogasteromorpha</taxon>
        <taxon>Diplogasteroidea</taxon>
        <taxon>Neodiplogasteridae</taxon>
        <taxon>Pristionchus</taxon>
    </lineage>
</organism>
<evidence type="ECO:0000256" key="3">
    <source>
        <dbReference type="ARBA" id="ARBA00022777"/>
    </source>
</evidence>
<dbReference type="Gene3D" id="1.10.510.10">
    <property type="entry name" value="Transferase(Phosphotransferase) domain 1"/>
    <property type="match status" value="1"/>
</dbReference>
<dbReference type="PANTHER" id="PTHR11042">
    <property type="entry name" value="EUKARYOTIC TRANSLATION INITIATION FACTOR 2-ALPHA KINASE EIF2-ALPHA KINASE -RELATED"/>
    <property type="match status" value="1"/>
</dbReference>
<keyword evidence="4" id="KW-0067">ATP-binding</keyword>
<evidence type="ECO:0000256" key="2">
    <source>
        <dbReference type="ARBA" id="ARBA00022741"/>
    </source>
</evidence>
<proteinExistence type="predicted"/>
<name>A0A8R1UY40_PRIPA</name>
<keyword evidence="7" id="KW-1185">Reference proteome</keyword>
<evidence type="ECO:0000256" key="1">
    <source>
        <dbReference type="ARBA" id="ARBA00022679"/>
    </source>
</evidence>
<dbReference type="Pfam" id="PF00069">
    <property type="entry name" value="Pkinase"/>
    <property type="match status" value="1"/>
</dbReference>
<evidence type="ECO:0000313" key="7">
    <source>
        <dbReference type="Proteomes" id="UP000005239"/>
    </source>
</evidence>
<evidence type="ECO:0000259" key="5">
    <source>
        <dbReference type="PROSITE" id="PS50011"/>
    </source>
</evidence>
<keyword evidence="2" id="KW-0547">Nucleotide-binding</keyword>
<dbReference type="EnsemblMetazoa" id="PPA41911.1">
    <property type="protein sequence ID" value="PPA41911.1"/>
    <property type="gene ID" value="WBGene00280280"/>
</dbReference>
<feature type="domain" description="Protein kinase" evidence="5">
    <location>
        <begin position="1"/>
        <end position="114"/>
    </location>
</feature>
<dbReference type="InterPro" id="IPR000719">
    <property type="entry name" value="Prot_kinase_dom"/>
</dbReference>
<dbReference type="AlphaFoldDB" id="A0A8R1UY40"/>
<dbReference type="InterPro" id="IPR011009">
    <property type="entry name" value="Kinase-like_dom_sf"/>
</dbReference>
<accession>A0A8R1UY40</accession>
<sequence>PGNTLITEANVLKLCDLGVATSRLLVRIPTSLARILGTDLYMSPENNGLCSKYSSKTDVYALGLIFAELCVVMTRTKPGIQIFYNYRRGKQNNIFNGAFHYSAHSLKTGNSTNL</sequence>
<dbReference type="Proteomes" id="UP000005239">
    <property type="component" value="Unassembled WGS sequence"/>
</dbReference>
<dbReference type="InterPro" id="IPR050339">
    <property type="entry name" value="CC_SR_Kinase"/>
</dbReference>